<sequence>IKPVCLSSTQFALLEFLFPKSSVFPHRSRRSDIALSPDTMAAVTTSSKRPYHVIVFGASGFTGKFVVEEVARTCSEGPGGTLQWAVAGRNRDRLEKTLVQAANSLCKPELKCVEVIVADVTETESLAIMCKQAVIVLNCVGPYRLYGEPVVKACIENGAHYIDICGEPQFLEGIQLNYHSAAQENAVFIIGSCGFDSIPADMGIIYTQNHFKGTLTAVESFLTVNTGPEGGCGHDTTWHSAIFGFADRANLKRLRKKFGQKPLPVIGARNQKRGAVFFSREIEQYALPFMGSDPSVVRRTQRYMHEEHEHSPVQYMAYVGVGGLSSLVKTLFVGLMFWFMFPEIFSFGLFSKTGPSRKQMNGTSFCLRFLGKGYTPDQDPSQGKPNFTVSTQITGPEPGYIATSITMVQAALTLLNEPLCLPSQGGVFTPGSVFSRTSLIERLNNHGIQFSLKD</sequence>
<proteinExistence type="inferred from homology"/>
<dbReference type="GO" id="GO:0005886">
    <property type="term" value="C:plasma membrane"/>
    <property type="evidence" value="ECO:0007669"/>
    <property type="project" value="TreeGrafter"/>
</dbReference>
<dbReference type="GO" id="GO:0005811">
    <property type="term" value="C:lipid droplet"/>
    <property type="evidence" value="ECO:0007669"/>
    <property type="project" value="TreeGrafter"/>
</dbReference>
<dbReference type="GO" id="GO:0009247">
    <property type="term" value="P:glycolipid biosynthetic process"/>
    <property type="evidence" value="ECO:0007669"/>
    <property type="project" value="TreeGrafter"/>
</dbReference>
<protein>
    <recommendedName>
        <fullName evidence="2">Saccharopine dehydrogenase-like oxidoreductase</fullName>
    </recommendedName>
</protein>
<dbReference type="Gene3D" id="3.40.50.720">
    <property type="entry name" value="NAD(P)-binding Rossmann-like Domain"/>
    <property type="match status" value="1"/>
</dbReference>
<dbReference type="AlphaFoldDB" id="A0A553RC91"/>
<dbReference type="STRING" id="623744.A0A553RC91"/>
<dbReference type="Pfam" id="PF03435">
    <property type="entry name" value="Sacchrp_dh_NADP"/>
    <property type="match status" value="1"/>
</dbReference>
<dbReference type="Proteomes" id="UP000316079">
    <property type="component" value="Unassembled WGS sequence"/>
</dbReference>
<organism evidence="4 5">
    <name type="scientific">Danionella cerebrum</name>
    <dbReference type="NCBI Taxonomy" id="2873325"/>
    <lineage>
        <taxon>Eukaryota</taxon>
        <taxon>Metazoa</taxon>
        <taxon>Chordata</taxon>
        <taxon>Craniata</taxon>
        <taxon>Vertebrata</taxon>
        <taxon>Euteleostomi</taxon>
        <taxon>Actinopterygii</taxon>
        <taxon>Neopterygii</taxon>
        <taxon>Teleostei</taxon>
        <taxon>Ostariophysi</taxon>
        <taxon>Cypriniformes</taxon>
        <taxon>Danionidae</taxon>
        <taxon>Danioninae</taxon>
        <taxon>Danionella</taxon>
    </lineage>
</organism>
<reference evidence="4 5" key="1">
    <citation type="journal article" date="2019" name="Sci. Data">
        <title>Hybrid genome assembly and annotation of Danionella translucida.</title>
        <authorList>
            <person name="Kadobianskyi M."/>
            <person name="Schulze L."/>
            <person name="Schuelke M."/>
            <person name="Judkewitz B."/>
        </authorList>
    </citation>
    <scope>NUCLEOTIDE SEQUENCE [LARGE SCALE GENOMIC DNA]</scope>
    <source>
        <strain evidence="4 5">Bolton</strain>
    </source>
</reference>
<dbReference type="SUPFAM" id="SSF51735">
    <property type="entry name" value="NAD(P)-binding Rossmann-fold domains"/>
    <property type="match status" value="1"/>
</dbReference>
<feature type="non-terminal residue" evidence="4">
    <location>
        <position position="1"/>
    </location>
</feature>
<feature type="domain" description="Saccharopine dehydrogenase NADP binding" evidence="3">
    <location>
        <begin position="53"/>
        <end position="189"/>
    </location>
</feature>
<dbReference type="EMBL" id="SRMA01025040">
    <property type="protein sequence ID" value="TRY99803.1"/>
    <property type="molecule type" value="Genomic_DNA"/>
</dbReference>
<reference evidence="4" key="2">
    <citation type="submission" date="2019-04" db="EMBL/GenBank/DDBJ databases">
        <authorList>
            <person name="Kadobianskyi M."/>
            <person name="Schulze L."/>
            <person name="Schuelke M."/>
            <person name="Judkewitz B."/>
        </authorList>
    </citation>
    <scope>NUCLEOTIDE SEQUENCE</scope>
    <source>
        <strain evidence="4">Bolton</strain>
        <tissue evidence="4">Whole-body</tissue>
    </source>
</reference>
<evidence type="ECO:0000256" key="2">
    <source>
        <dbReference type="ARBA" id="ARBA00039852"/>
    </source>
</evidence>
<dbReference type="InterPro" id="IPR005097">
    <property type="entry name" value="Sacchrp_dh_NADP-bd"/>
</dbReference>
<dbReference type="GO" id="GO:0005739">
    <property type="term" value="C:mitochondrion"/>
    <property type="evidence" value="ECO:0007669"/>
    <property type="project" value="TreeGrafter"/>
</dbReference>
<dbReference type="InterPro" id="IPR036291">
    <property type="entry name" value="NAD(P)-bd_dom_sf"/>
</dbReference>
<dbReference type="PANTHER" id="PTHR12286">
    <property type="entry name" value="SACCHAROPINE DEHYDROGENASE-LIKE OXIDOREDUCTASE"/>
    <property type="match status" value="1"/>
</dbReference>
<gene>
    <name evidence="4" type="ORF">DNTS_014875</name>
</gene>
<name>A0A553RC91_9TELE</name>
<dbReference type="FunFam" id="3.40.50.720:FF:000178">
    <property type="entry name" value="Saccharopine dehydrogenase-like oxidoreductase"/>
    <property type="match status" value="1"/>
</dbReference>
<dbReference type="InterPro" id="IPR051276">
    <property type="entry name" value="Saccharopine_DH-like_oxidrdct"/>
</dbReference>
<comment type="caution">
    <text evidence="4">The sequence shown here is derived from an EMBL/GenBank/DDBJ whole genome shotgun (WGS) entry which is preliminary data.</text>
</comment>
<dbReference type="EMBL" id="SRMA01025040">
    <property type="protein sequence ID" value="TRY99804.1"/>
    <property type="molecule type" value="Genomic_DNA"/>
</dbReference>
<comment type="similarity">
    <text evidence="1">Belongs to the saccharopine dehydrogenase family.</text>
</comment>
<dbReference type="OrthoDB" id="10268090at2759"/>
<dbReference type="EMBL" id="SRMA01025040">
    <property type="protein sequence ID" value="TRY99802.1"/>
    <property type="molecule type" value="Genomic_DNA"/>
</dbReference>
<accession>A0A553RC91</accession>
<evidence type="ECO:0000313" key="4">
    <source>
        <dbReference type="EMBL" id="TRY99802.1"/>
    </source>
</evidence>
<keyword evidence="5" id="KW-1185">Reference proteome</keyword>
<evidence type="ECO:0000259" key="3">
    <source>
        <dbReference type="Pfam" id="PF03435"/>
    </source>
</evidence>
<evidence type="ECO:0000313" key="5">
    <source>
        <dbReference type="Proteomes" id="UP000316079"/>
    </source>
</evidence>
<evidence type="ECO:0000256" key="1">
    <source>
        <dbReference type="ARBA" id="ARBA00038048"/>
    </source>
</evidence>
<dbReference type="PANTHER" id="PTHR12286:SF5">
    <property type="entry name" value="SACCHAROPINE DEHYDROGENASE-LIKE OXIDOREDUCTASE"/>
    <property type="match status" value="1"/>
</dbReference>